<evidence type="ECO:0000256" key="2">
    <source>
        <dbReference type="ARBA" id="ARBA00022840"/>
    </source>
</evidence>
<reference evidence="5 6" key="1">
    <citation type="submission" date="2024-01" db="EMBL/GenBank/DDBJ databases">
        <title>Genome assemblies of Stephania.</title>
        <authorList>
            <person name="Yang L."/>
        </authorList>
    </citation>
    <scope>NUCLEOTIDE SEQUENCE [LARGE SCALE GENOMIC DNA]</scope>
    <source>
        <strain evidence="5">JXDWG</strain>
        <tissue evidence="5">Leaf</tissue>
    </source>
</reference>
<gene>
    <name evidence="5" type="ORF">Scep_011971</name>
</gene>
<sequence length="413" mass="46858">MVGLIAFLFAFLFEFHVNAIRLPIQKCLLPELSHCLGASRLSCIANIILITFFDPSNIILEKVYESFDEPPSSPTNPLGYPIARSGVNESSLSFKDKWKRGKPFGRTFMHVYLRFNRYGWEKIGALVNLGAFLPHRCSSRYDPTLKVVVVTCTEELAYQQAKEADNLLQKGVYLGYAPPTDSSNYRSAKVVSFLDAGLMSIARCAELSVLRLAIFYNFRGNDPIQVGKFCHKLIELNLYSSLCEGELFGADLFEAIRLFCLIKRALQILISDFGLAKMMPENQEMYVTTKVLGTFGYFDLEYTSTGKLTIQSNVYAFGVVLLELLTRRRAVDLSQGPNDQNLVLQVRHILTDRKKLRKVIDPDMNRSSYNIESITMFANLASHCVRAESTERHSMTDCVKELQMTFHLYFTNS</sequence>
<dbReference type="Proteomes" id="UP001419268">
    <property type="component" value="Unassembled WGS sequence"/>
</dbReference>
<dbReference type="GO" id="GO:0004672">
    <property type="term" value="F:protein kinase activity"/>
    <property type="evidence" value="ECO:0007669"/>
    <property type="project" value="InterPro"/>
</dbReference>
<evidence type="ECO:0000256" key="3">
    <source>
        <dbReference type="SAM" id="SignalP"/>
    </source>
</evidence>
<accession>A0AAP0P6C1</accession>
<dbReference type="SMART" id="SM00220">
    <property type="entry name" value="S_TKc"/>
    <property type="match status" value="1"/>
</dbReference>
<dbReference type="InterPro" id="IPR000719">
    <property type="entry name" value="Prot_kinase_dom"/>
</dbReference>
<comment type="caution">
    <text evidence="5">The sequence shown here is derived from an EMBL/GenBank/DDBJ whole genome shotgun (WGS) entry which is preliminary data.</text>
</comment>
<proteinExistence type="predicted"/>
<dbReference type="Pfam" id="PF07714">
    <property type="entry name" value="PK_Tyr_Ser-Thr"/>
    <property type="match status" value="1"/>
</dbReference>
<organism evidence="5 6">
    <name type="scientific">Stephania cephalantha</name>
    <dbReference type="NCBI Taxonomy" id="152367"/>
    <lineage>
        <taxon>Eukaryota</taxon>
        <taxon>Viridiplantae</taxon>
        <taxon>Streptophyta</taxon>
        <taxon>Embryophyta</taxon>
        <taxon>Tracheophyta</taxon>
        <taxon>Spermatophyta</taxon>
        <taxon>Magnoliopsida</taxon>
        <taxon>Ranunculales</taxon>
        <taxon>Menispermaceae</taxon>
        <taxon>Menispermoideae</taxon>
        <taxon>Cissampelideae</taxon>
        <taxon>Stephania</taxon>
    </lineage>
</organism>
<dbReference type="AlphaFoldDB" id="A0AAP0P6C1"/>
<dbReference type="SUPFAM" id="SSF56112">
    <property type="entry name" value="Protein kinase-like (PK-like)"/>
    <property type="match status" value="1"/>
</dbReference>
<keyword evidence="3" id="KW-0732">Signal</keyword>
<evidence type="ECO:0000313" key="5">
    <source>
        <dbReference type="EMBL" id="KAK9132443.1"/>
    </source>
</evidence>
<evidence type="ECO:0000259" key="4">
    <source>
        <dbReference type="SMART" id="SM00220"/>
    </source>
</evidence>
<evidence type="ECO:0000256" key="1">
    <source>
        <dbReference type="ARBA" id="ARBA00022741"/>
    </source>
</evidence>
<feature type="domain" description="Protein kinase" evidence="4">
    <location>
        <begin position="162"/>
        <end position="410"/>
    </location>
</feature>
<keyword evidence="2" id="KW-0067">ATP-binding</keyword>
<dbReference type="PANTHER" id="PTHR47989">
    <property type="entry name" value="OS01G0750732 PROTEIN"/>
    <property type="match status" value="1"/>
</dbReference>
<keyword evidence="1" id="KW-0547">Nucleotide-binding</keyword>
<dbReference type="GO" id="GO:0005524">
    <property type="term" value="F:ATP binding"/>
    <property type="evidence" value="ECO:0007669"/>
    <property type="project" value="UniProtKB-KW"/>
</dbReference>
<protein>
    <recommendedName>
        <fullName evidence="4">Protein kinase domain-containing protein</fullName>
    </recommendedName>
</protein>
<evidence type="ECO:0000313" key="6">
    <source>
        <dbReference type="Proteomes" id="UP001419268"/>
    </source>
</evidence>
<dbReference type="InterPro" id="IPR011009">
    <property type="entry name" value="Kinase-like_dom_sf"/>
</dbReference>
<feature type="chain" id="PRO_5043014706" description="Protein kinase domain-containing protein" evidence="3">
    <location>
        <begin position="20"/>
        <end position="413"/>
    </location>
</feature>
<dbReference type="PANTHER" id="PTHR47989:SF47">
    <property type="entry name" value="SERINE_THREONINE-PROTEIN KINASE PBL28-RELATED"/>
    <property type="match status" value="1"/>
</dbReference>
<dbReference type="Gene3D" id="1.10.510.10">
    <property type="entry name" value="Transferase(Phosphotransferase) domain 1"/>
    <property type="match status" value="1"/>
</dbReference>
<keyword evidence="6" id="KW-1185">Reference proteome</keyword>
<dbReference type="EMBL" id="JBBNAG010000005">
    <property type="protein sequence ID" value="KAK9132443.1"/>
    <property type="molecule type" value="Genomic_DNA"/>
</dbReference>
<dbReference type="InterPro" id="IPR001245">
    <property type="entry name" value="Ser-Thr/Tyr_kinase_cat_dom"/>
</dbReference>
<feature type="signal peptide" evidence="3">
    <location>
        <begin position="1"/>
        <end position="19"/>
    </location>
</feature>
<name>A0AAP0P6C1_9MAGN</name>